<sequence length="453" mass="46382">MIRRKGPILAAAVIAAFALGWYRGLFGVDEASAPAVPATAPTLETAATRTEPAPVAGPDGGAAPEASGTRDASTPDTRATPGFDVVRVEPDGSAVIAGKGAANEAISLTDGTRTLGEARTDANGDFVMTLSLPQGSHRLQLAQRDDVVSDDAAVVNVPPKGRADQLLVMVQRPGEASEILRRPEEQGSAATVADADPAPTADAPSVRPEPDTEVVAATPAPPATEAPRDAASSPAGLSVEAVEIEGDRLFVAGSAKTGSTVRIYLDDRPVAETRSGAGDRFIASARADVSVGDHTIRADTVEGGSRVVGRVEVPFRRPDAPSMAAIAAPRDTTPAPAPAPAAAPAAPSETAAVSQGAPAPGERAATGTAATPATPGMEPEAVRQAPLQAAASRVIIRRGDTLWRISRDTYGLGSRYTVIYLANGDQIRDPNRIYPGQVFRMPDGEPPDAPPRG</sequence>
<keyword evidence="4" id="KW-1185">Reference proteome</keyword>
<dbReference type="PROSITE" id="PS51782">
    <property type="entry name" value="LYSM"/>
    <property type="match status" value="1"/>
</dbReference>
<dbReference type="Pfam" id="PF01476">
    <property type="entry name" value="LysM"/>
    <property type="match status" value="1"/>
</dbReference>
<dbReference type="PANTHER" id="PTHR34700:SF4">
    <property type="entry name" value="PHAGE-LIKE ELEMENT PBSX PROTEIN XKDP"/>
    <property type="match status" value="1"/>
</dbReference>
<dbReference type="RefSeq" id="WP_119538168.1">
    <property type="nucleotide sequence ID" value="NZ_QYRN01000001.1"/>
</dbReference>
<evidence type="ECO:0000313" key="3">
    <source>
        <dbReference type="EMBL" id="RIY03510.1"/>
    </source>
</evidence>
<organism evidence="3 4">
    <name type="scientific">Aureimonas flava</name>
    <dbReference type="NCBI Taxonomy" id="2320271"/>
    <lineage>
        <taxon>Bacteria</taxon>
        <taxon>Pseudomonadati</taxon>
        <taxon>Pseudomonadota</taxon>
        <taxon>Alphaproteobacteria</taxon>
        <taxon>Hyphomicrobiales</taxon>
        <taxon>Aurantimonadaceae</taxon>
        <taxon>Aureimonas</taxon>
    </lineage>
</organism>
<dbReference type="InterPro" id="IPR018392">
    <property type="entry name" value="LysM"/>
</dbReference>
<gene>
    <name evidence="3" type="ORF">D3218_01765</name>
</gene>
<feature type="compositionally biased region" description="Low complexity" evidence="1">
    <location>
        <begin position="342"/>
        <end position="379"/>
    </location>
</feature>
<dbReference type="Proteomes" id="UP000265750">
    <property type="component" value="Unassembled WGS sequence"/>
</dbReference>
<protein>
    <submittedName>
        <fullName evidence="3">LysM peptidoglycan-binding domain-containing protein</fullName>
    </submittedName>
</protein>
<proteinExistence type="predicted"/>
<evidence type="ECO:0000259" key="2">
    <source>
        <dbReference type="PROSITE" id="PS51782"/>
    </source>
</evidence>
<feature type="domain" description="LysM" evidence="2">
    <location>
        <begin position="392"/>
        <end position="441"/>
    </location>
</feature>
<dbReference type="AlphaFoldDB" id="A0A3A1WQ47"/>
<dbReference type="InterPro" id="IPR036779">
    <property type="entry name" value="LysM_dom_sf"/>
</dbReference>
<feature type="region of interest" description="Disordered" evidence="1">
    <location>
        <begin position="48"/>
        <end position="84"/>
    </location>
</feature>
<name>A0A3A1WQ47_9HYPH</name>
<dbReference type="CDD" id="cd00118">
    <property type="entry name" value="LysM"/>
    <property type="match status" value="1"/>
</dbReference>
<evidence type="ECO:0000256" key="1">
    <source>
        <dbReference type="SAM" id="MobiDB-lite"/>
    </source>
</evidence>
<feature type="compositionally biased region" description="Low complexity" evidence="1">
    <location>
        <begin position="188"/>
        <end position="206"/>
    </location>
</feature>
<dbReference type="SMART" id="SM00257">
    <property type="entry name" value="LysM"/>
    <property type="match status" value="1"/>
</dbReference>
<reference evidence="4" key="1">
    <citation type="submission" date="2018-09" db="EMBL/GenBank/DDBJ databases">
        <authorList>
            <person name="Tuo L."/>
        </authorList>
    </citation>
    <scope>NUCLEOTIDE SEQUENCE [LARGE SCALE GENOMIC DNA]</scope>
    <source>
        <strain evidence="4">M2BS4Y-1</strain>
    </source>
</reference>
<feature type="region of interest" description="Disordered" evidence="1">
    <location>
        <begin position="181"/>
        <end position="234"/>
    </location>
</feature>
<feature type="region of interest" description="Disordered" evidence="1">
    <location>
        <begin position="329"/>
        <end position="385"/>
    </location>
</feature>
<dbReference type="OrthoDB" id="370541at2"/>
<dbReference type="Gene3D" id="3.10.350.10">
    <property type="entry name" value="LysM domain"/>
    <property type="match status" value="1"/>
</dbReference>
<dbReference type="InterPro" id="IPR052196">
    <property type="entry name" value="Bact_Kbp"/>
</dbReference>
<dbReference type="PANTHER" id="PTHR34700">
    <property type="entry name" value="POTASSIUM BINDING PROTEIN KBP"/>
    <property type="match status" value="1"/>
</dbReference>
<evidence type="ECO:0000313" key="4">
    <source>
        <dbReference type="Proteomes" id="UP000265750"/>
    </source>
</evidence>
<accession>A0A3A1WQ47</accession>
<comment type="caution">
    <text evidence="3">The sequence shown here is derived from an EMBL/GenBank/DDBJ whole genome shotgun (WGS) entry which is preliminary data.</text>
</comment>
<feature type="compositionally biased region" description="Low complexity" evidence="1">
    <location>
        <begin position="48"/>
        <end position="67"/>
    </location>
</feature>
<dbReference type="EMBL" id="QYRN01000001">
    <property type="protein sequence ID" value="RIY03510.1"/>
    <property type="molecule type" value="Genomic_DNA"/>
</dbReference>